<dbReference type="RefSeq" id="XP_024868734.1">
    <property type="nucleotide sequence ID" value="XM_025012966.1"/>
</dbReference>
<dbReference type="SUPFAM" id="SSF56672">
    <property type="entry name" value="DNA/RNA polymerases"/>
    <property type="match status" value="1"/>
</dbReference>
<evidence type="ECO:0000259" key="1">
    <source>
        <dbReference type="Pfam" id="PF00078"/>
    </source>
</evidence>
<name>A0A6J1PGS4_9HYME</name>
<keyword evidence="2" id="KW-1185">Reference proteome</keyword>
<proteinExistence type="predicted"/>
<dbReference type="InterPro" id="IPR000477">
    <property type="entry name" value="RT_dom"/>
</dbReference>
<organism evidence="2 3">
    <name type="scientific">Temnothorax curvispinosus</name>
    <dbReference type="NCBI Taxonomy" id="300111"/>
    <lineage>
        <taxon>Eukaryota</taxon>
        <taxon>Metazoa</taxon>
        <taxon>Ecdysozoa</taxon>
        <taxon>Arthropoda</taxon>
        <taxon>Hexapoda</taxon>
        <taxon>Insecta</taxon>
        <taxon>Pterygota</taxon>
        <taxon>Neoptera</taxon>
        <taxon>Endopterygota</taxon>
        <taxon>Hymenoptera</taxon>
        <taxon>Apocrita</taxon>
        <taxon>Aculeata</taxon>
        <taxon>Formicoidea</taxon>
        <taxon>Formicidae</taxon>
        <taxon>Myrmicinae</taxon>
        <taxon>Temnothorax</taxon>
    </lineage>
</organism>
<dbReference type="OrthoDB" id="5920040at2759"/>
<sequence>MEEIKQPKHYSQEEIQCEEHFLATHSRNAEGRFVIQLPLKDGIQELGESYEIAVKRLKALERKLEKQPALKQQYHEFMHEYLELNHMAEVPVDKIDDKPVYYIPHHAVLKEDGITTKLRVVFDVSCKTTSGQSLNDFLQTGPNLQDDLSDIIIRLRQHEYALAADIIKMYRQVEVADKHRKYQRIVWRWSPNGPILIIQLNTVTYGMTSSSFEAIRSMQETAHQAKKHYPRACEVIIKDFYVDDLLTGANSIEELKKLKHDIVNVLSSAKFELSKWKSNTAKISESDNNKVAVRIGETTKILGL</sequence>
<dbReference type="Gene3D" id="3.10.10.10">
    <property type="entry name" value="HIV Type 1 Reverse Transcriptase, subunit A, domain 1"/>
    <property type="match status" value="1"/>
</dbReference>
<dbReference type="Pfam" id="PF00078">
    <property type="entry name" value="RVT_1"/>
    <property type="match status" value="1"/>
</dbReference>
<evidence type="ECO:0000313" key="3">
    <source>
        <dbReference type="RefSeq" id="XP_024868734.1"/>
    </source>
</evidence>
<dbReference type="AlphaFoldDB" id="A0A6J1PGS4"/>
<evidence type="ECO:0000313" key="2">
    <source>
        <dbReference type="Proteomes" id="UP000504618"/>
    </source>
</evidence>
<reference evidence="3" key="1">
    <citation type="submission" date="2025-08" db="UniProtKB">
        <authorList>
            <consortium name="RefSeq"/>
        </authorList>
    </citation>
    <scope>IDENTIFICATION</scope>
    <source>
        <tissue evidence="3">Whole body</tissue>
    </source>
</reference>
<dbReference type="GeneID" id="112452649"/>
<dbReference type="InterPro" id="IPR043502">
    <property type="entry name" value="DNA/RNA_pol_sf"/>
</dbReference>
<protein>
    <submittedName>
        <fullName evidence="3">Uncharacterized protein LOC112452649</fullName>
    </submittedName>
</protein>
<accession>A0A6J1PGS4</accession>
<gene>
    <name evidence="3" type="primary">LOC112452649</name>
</gene>
<dbReference type="PANTHER" id="PTHR47331">
    <property type="entry name" value="PHD-TYPE DOMAIN-CONTAINING PROTEIN"/>
    <property type="match status" value="1"/>
</dbReference>
<dbReference type="PANTHER" id="PTHR47331:SF5">
    <property type="entry name" value="RIBONUCLEASE H"/>
    <property type="match status" value="1"/>
</dbReference>
<dbReference type="GO" id="GO:0071897">
    <property type="term" value="P:DNA biosynthetic process"/>
    <property type="evidence" value="ECO:0007669"/>
    <property type="project" value="UniProtKB-ARBA"/>
</dbReference>
<dbReference type="Gene3D" id="3.30.70.270">
    <property type="match status" value="1"/>
</dbReference>
<feature type="domain" description="Reverse transcriptase" evidence="1">
    <location>
        <begin position="136"/>
        <end position="281"/>
    </location>
</feature>
<dbReference type="Proteomes" id="UP000504618">
    <property type="component" value="Unplaced"/>
</dbReference>
<dbReference type="InterPro" id="IPR043128">
    <property type="entry name" value="Rev_trsase/Diguanyl_cyclase"/>
</dbReference>